<dbReference type="Gene3D" id="3.30.2090.10">
    <property type="entry name" value="Multidrug efflux transporter AcrB TolC docking domain, DN and DC subdomains"/>
    <property type="match status" value="2"/>
</dbReference>
<dbReference type="SUPFAM" id="SSF82866">
    <property type="entry name" value="Multidrug efflux transporter AcrB transmembrane domain"/>
    <property type="match status" value="2"/>
</dbReference>
<dbReference type="Gene3D" id="3.30.70.1430">
    <property type="entry name" value="Multidrug efflux transporter AcrB pore domain"/>
    <property type="match status" value="2"/>
</dbReference>
<feature type="transmembrane region" description="Helical" evidence="1">
    <location>
        <begin position="970"/>
        <end position="991"/>
    </location>
</feature>
<dbReference type="PRINTS" id="PR00702">
    <property type="entry name" value="ACRIFLAVINRP"/>
</dbReference>
<gene>
    <name evidence="2" type="primary">czcA_1</name>
    <name evidence="2" type="ORF">Spa11_09740</name>
</gene>
<dbReference type="Pfam" id="PF00873">
    <property type="entry name" value="ACR_tran"/>
    <property type="match status" value="1"/>
</dbReference>
<dbReference type="Proteomes" id="UP000316426">
    <property type="component" value="Chromosome"/>
</dbReference>
<dbReference type="KEGG" id="bmei:Spa11_09740"/>
<feature type="transmembrane region" description="Helical" evidence="1">
    <location>
        <begin position="394"/>
        <end position="412"/>
    </location>
</feature>
<feature type="transmembrane region" description="Helical" evidence="1">
    <location>
        <begin position="997"/>
        <end position="1021"/>
    </location>
</feature>
<dbReference type="InterPro" id="IPR001036">
    <property type="entry name" value="Acrflvin-R"/>
</dbReference>
<dbReference type="RefSeq" id="WP_145108661.1">
    <property type="nucleotide sequence ID" value="NZ_CP036349.1"/>
</dbReference>
<proteinExistence type="predicted"/>
<feature type="transmembrane region" description="Helical" evidence="1">
    <location>
        <begin position="869"/>
        <end position="888"/>
    </location>
</feature>
<reference evidence="2 3" key="1">
    <citation type="submission" date="2019-02" db="EMBL/GenBank/DDBJ databases">
        <title>Deep-cultivation of Planctomycetes and their phenomic and genomic characterization uncovers novel biology.</title>
        <authorList>
            <person name="Wiegand S."/>
            <person name="Jogler M."/>
            <person name="Boedeker C."/>
            <person name="Pinto D."/>
            <person name="Vollmers J."/>
            <person name="Rivas-Marin E."/>
            <person name="Kohn T."/>
            <person name="Peeters S.H."/>
            <person name="Heuer A."/>
            <person name="Rast P."/>
            <person name="Oberbeckmann S."/>
            <person name="Bunk B."/>
            <person name="Jeske O."/>
            <person name="Meyerdierks A."/>
            <person name="Storesund J.E."/>
            <person name="Kallscheuer N."/>
            <person name="Luecker S."/>
            <person name="Lage O.M."/>
            <person name="Pohl T."/>
            <person name="Merkel B.J."/>
            <person name="Hornburger P."/>
            <person name="Mueller R.-W."/>
            <person name="Bruemmer F."/>
            <person name="Labrenz M."/>
            <person name="Spormann A.M."/>
            <person name="Op den Camp H."/>
            <person name="Overmann J."/>
            <person name="Amann R."/>
            <person name="Jetten M.S.M."/>
            <person name="Mascher T."/>
            <person name="Medema M.H."/>
            <person name="Devos D.P."/>
            <person name="Kaster A.-K."/>
            <person name="Ovreas L."/>
            <person name="Rohde M."/>
            <person name="Galperin M.Y."/>
            <person name="Jogler C."/>
        </authorList>
    </citation>
    <scope>NUCLEOTIDE SEQUENCE [LARGE SCALE GENOMIC DNA]</scope>
    <source>
        <strain evidence="2 3">Spa11</strain>
    </source>
</reference>
<dbReference type="Gene3D" id="1.20.1640.10">
    <property type="entry name" value="Multidrug efflux transporter AcrB transmembrane domain"/>
    <property type="match status" value="2"/>
</dbReference>
<evidence type="ECO:0000256" key="1">
    <source>
        <dbReference type="SAM" id="Phobius"/>
    </source>
</evidence>
<dbReference type="Gene3D" id="3.30.70.1440">
    <property type="entry name" value="Multidrug efflux transporter AcrB pore domain"/>
    <property type="match status" value="1"/>
</dbReference>
<dbReference type="PANTHER" id="PTHR32063">
    <property type="match status" value="1"/>
</dbReference>
<dbReference type="GO" id="GO:0005886">
    <property type="term" value="C:plasma membrane"/>
    <property type="evidence" value="ECO:0007669"/>
    <property type="project" value="TreeGrafter"/>
</dbReference>
<keyword evidence="1" id="KW-0812">Transmembrane</keyword>
<feature type="transmembrane region" description="Helical" evidence="1">
    <location>
        <begin position="464"/>
        <end position="494"/>
    </location>
</feature>
<feature type="transmembrane region" description="Helical" evidence="1">
    <location>
        <begin position="337"/>
        <end position="358"/>
    </location>
</feature>
<dbReference type="SUPFAM" id="SSF82714">
    <property type="entry name" value="Multidrug efflux transporter AcrB TolC docking domain, DN and DC subdomains"/>
    <property type="match status" value="2"/>
</dbReference>
<dbReference type="EMBL" id="CP036349">
    <property type="protein sequence ID" value="QDV72792.1"/>
    <property type="molecule type" value="Genomic_DNA"/>
</dbReference>
<dbReference type="AlphaFoldDB" id="A0A518K4S5"/>
<feature type="transmembrane region" description="Helical" evidence="1">
    <location>
        <begin position="895"/>
        <end position="917"/>
    </location>
</feature>
<feature type="transmembrane region" description="Helical" evidence="1">
    <location>
        <begin position="923"/>
        <end position="945"/>
    </location>
</feature>
<protein>
    <submittedName>
        <fullName evidence="2">Cobalt-zinc-cadmium resistance protein CzcA</fullName>
    </submittedName>
</protein>
<accession>A0A518K4S5</accession>
<feature type="transmembrane region" description="Helical" evidence="1">
    <location>
        <begin position="364"/>
        <end position="382"/>
    </location>
</feature>
<evidence type="ECO:0000313" key="2">
    <source>
        <dbReference type="EMBL" id="QDV72792.1"/>
    </source>
</evidence>
<feature type="transmembrane region" description="Helical" evidence="1">
    <location>
        <begin position="432"/>
        <end position="452"/>
    </location>
</feature>
<dbReference type="Gene3D" id="3.30.70.1320">
    <property type="entry name" value="Multidrug efflux transporter AcrB pore domain like"/>
    <property type="match status" value="1"/>
</dbReference>
<evidence type="ECO:0000313" key="3">
    <source>
        <dbReference type="Proteomes" id="UP000316426"/>
    </source>
</evidence>
<keyword evidence="1" id="KW-0472">Membrane</keyword>
<sequence>MSRLLYDNRRLLVLSITLVIVAGLSSLMVLPRLEDPVLTQRAAIVNTLLPGATPERVEALVVEPIEEELREVPEIKEVRTTARAGVATTIIELRDDVYQADEVWSRVRNKIDDAEAQLPPEASKPRFDLLEVTAYASILALRWDAPTDVNYAVLRRLAEELERRMLAVPGTREVDTFGDPDEEITVEIDAARLAMLGLSADDVARQLAASDAKVAAGQVRAAGGSLVIEVASELDTVQRIAATPIRYGASDGDDAGRVITLGAVADVRKGIANPPRRAALVDGKPAVTIGVLVRSDQRIDHWFVAADESIRAFEQELPPAVGLKRVFEQSGYVKSRLATLMGNLVAGAAAVMVVVWLMMGWRNALVVGSALPLAALMVLAGMRWLEIPIHQMSVTGLIIALGLLIDNAIVVVDEVAVRIHQGESPGGAVSDAVRHLAGPLFGSTLTTCLSFAPIALMPGPAGEFVGAIAISVMLAVTSSFVLALTVTPAVAAIFAPQAERERLPWWATGLRSDRLTSGYRVVLEFLYRRPALGIGLAMAPPIVGFVLARSLTEQFFPPAERDQFQVQLDLPAGASIDATRRLAIEAREVLLAHPRVESVDWFLGESAPTFYYNMLANRAAVPQYAQAIVQIDSSEDYFALVREVQQELNAKLPAGRFLAKQLEQGPPFDAPIEARLFGPDLDELEALGRQVRRVMSETPGIVLTQSDLSESLPKLAVEVDEASARLAGLDNQSVARQLDATLEGAVGGLVLEGTESLPVRVRVAGADRSETGRVAAADLVGRSATGDAVRTPLSALASLRLESERSAIPHFNSERINEVKAYIAAGLLPAEVQARFERRLAESDFELPQGYRLEWGGEGAKRNDAVGNLMSNVAVLMVLMAATLVLSFSSFRMAVIIGAVAALSVGLALGSLSIAGYPFGFTAIIGTMGLIGVGINDTIVVLAALREDARARTGDVDAIVDVVARSSRHVLATTFTTIAGFLPLILGGGGFWPPMAITIAGGVGGATLLALIFAPSAYTLLMCPRCQAVPDADAIEIEAEQTALLSAG</sequence>
<keyword evidence="3" id="KW-1185">Reference proteome</keyword>
<feature type="transmembrane region" description="Helical" evidence="1">
    <location>
        <begin position="12"/>
        <end position="31"/>
    </location>
</feature>
<dbReference type="InterPro" id="IPR027463">
    <property type="entry name" value="AcrB_DN_DC_subdom"/>
</dbReference>
<keyword evidence="1" id="KW-1133">Transmembrane helix</keyword>
<name>A0A518K4S5_9BACT</name>
<dbReference type="PANTHER" id="PTHR32063:SF18">
    <property type="entry name" value="CATION EFFLUX SYSTEM PROTEIN"/>
    <property type="match status" value="1"/>
</dbReference>
<organism evidence="2 3">
    <name type="scientific">Botrimarina mediterranea</name>
    <dbReference type="NCBI Taxonomy" id="2528022"/>
    <lineage>
        <taxon>Bacteria</taxon>
        <taxon>Pseudomonadati</taxon>
        <taxon>Planctomycetota</taxon>
        <taxon>Planctomycetia</taxon>
        <taxon>Pirellulales</taxon>
        <taxon>Lacipirellulaceae</taxon>
        <taxon>Botrimarina</taxon>
    </lineage>
</organism>
<dbReference type="GO" id="GO:0042910">
    <property type="term" value="F:xenobiotic transmembrane transporter activity"/>
    <property type="evidence" value="ECO:0007669"/>
    <property type="project" value="TreeGrafter"/>
</dbReference>
<dbReference type="SUPFAM" id="SSF82693">
    <property type="entry name" value="Multidrug efflux transporter AcrB pore domain, PN1, PN2, PC1 and PC2 subdomains"/>
    <property type="match status" value="2"/>
</dbReference>